<dbReference type="EMBL" id="ADLW01000019">
    <property type="protein sequence ID" value="EGK04978.1"/>
    <property type="molecule type" value="Genomic_DNA"/>
</dbReference>
<sequence length="142" mass="17675">MKTFIDEYNKQLEDVQYILQYLKTYPTILSDLRIEDIIEPDNLYQQQEDWIRLNFKFKGIEKEFFKPYWLPIQRVKFDYFIDISDSNYSIIEAFFNYFEKPYYWEKKILLHSINDLLLADDNKQNLKQYKLDSIIEKYKEYL</sequence>
<accession>F8X4H2</accession>
<dbReference type="Proteomes" id="UP000006420">
    <property type="component" value="Unassembled WGS sequence"/>
</dbReference>
<gene>
    <name evidence="1" type="ORF">HMPREF9456_03131</name>
</gene>
<dbReference type="GeneID" id="78083735"/>
<name>F8X4H2_9BACT</name>
<dbReference type="AlphaFoldDB" id="F8X4H2"/>
<dbReference type="RefSeq" id="WP_006844498.1">
    <property type="nucleotide sequence ID" value="NZ_AQWJ01000010.1"/>
</dbReference>
<keyword evidence="2" id="KW-1185">Reference proteome</keyword>
<dbReference type="HOGENOM" id="CLU_1812743_0_0_10"/>
<evidence type="ECO:0000313" key="1">
    <source>
        <dbReference type="EMBL" id="EGK04978.1"/>
    </source>
</evidence>
<reference evidence="1 2" key="1">
    <citation type="submission" date="2011-04" db="EMBL/GenBank/DDBJ databases">
        <title>The Genome Sequence of Dysgonomonas mossii DSM 22836.</title>
        <authorList>
            <consortium name="The Broad Institute Genome Sequencing Platform"/>
            <person name="Earl A."/>
            <person name="Ward D."/>
            <person name="Feldgarden M."/>
            <person name="Gevers D."/>
            <person name="Pudlo N."/>
            <person name="Martens E."/>
            <person name="Allen-Vercoe E."/>
            <person name="Young S.K."/>
            <person name="Zeng Q."/>
            <person name="Gargeya S."/>
            <person name="Fitzgerald M."/>
            <person name="Haas B."/>
            <person name="Abouelleil A."/>
            <person name="Alvarado L."/>
            <person name="Arachchi H.M."/>
            <person name="Berlin A."/>
            <person name="Brown A."/>
            <person name="Chapman S.B."/>
            <person name="Chen Z."/>
            <person name="Dunbar C."/>
            <person name="Freedman E."/>
            <person name="Gearin G."/>
            <person name="Gellesch M."/>
            <person name="Goldberg J."/>
            <person name="Griggs A."/>
            <person name="Gujja S."/>
            <person name="Heiman D."/>
            <person name="Howarth C."/>
            <person name="Larson L."/>
            <person name="Lui A."/>
            <person name="MacDonald P.J.P."/>
            <person name="Mehta T."/>
            <person name="Montmayeur A."/>
            <person name="Murphy C."/>
            <person name="Neiman D."/>
            <person name="Pearson M."/>
            <person name="Priest M."/>
            <person name="Roberts A."/>
            <person name="Saif S."/>
            <person name="Shea T."/>
            <person name="Shenoy N."/>
            <person name="Sisk P."/>
            <person name="Stolte C."/>
            <person name="Sykes S."/>
            <person name="Yandava C."/>
            <person name="Wortman J."/>
            <person name="Nusbaum C."/>
            <person name="Birren B."/>
        </authorList>
    </citation>
    <scope>NUCLEOTIDE SEQUENCE [LARGE SCALE GENOMIC DNA]</scope>
    <source>
        <strain evidence="1 2">DSM 22836</strain>
    </source>
</reference>
<proteinExistence type="predicted"/>
<evidence type="ECO:0000313" key="2">
    <source>
        <dbReference type="Proteomes" id="UP000006420"/>
    </source>
</evidence>
<comment type="caution">
    <text evidence="1">The sequence shown here is derived from an EMBL/GenBank/DDBJ whole genome shotgun (WGS) entry which is preliminary data.</text>
</comment>
<protein>
    <submittedName>
        <fullName evidence="1">Uncharacterized protein</fullName>
    </submittedName>
</protein>
<organism evidence="1 2">
    <name type="scientific">Dysgonomonas mossii DSM 22836</name>
    <dbReference type="NCBI Taxonomy" id="742767"/>
    <lineage>
        <taxon>Bacteria</taxon>
        <taxon>Pseudomonadati</taxon>
        <taxon>Bacteroidota</taxon>
        <taxon>Bacteroidia</taxon>
        <taxon>Bacteroidales</taxon>
        <taxon>Dysgonomonadaceae</taxon>
        <taxon>Dysgonomonas</taxon>
    </lineage>
</organism>